<dbReference type="KEGG" id="slom:PXH66_01285"/>
<dbReference type="RefSeq" id="WP_330929428.1">
    <property type="nucleotide sequence ID" value="NZ_CP119075.1"/>
</dbReference>
<reference evidence="2" key="1">
    <citation type="submission" date="2023-03" db="EMBL/GenBank/DDBJ databases">
        <title>Lomoglobus Profundus gen. nov., sp. nov., a novel member of the phylum Verrucomicrobia, isolated from deep-marine sediment of South China Sea.</title>
        <authorList>
            <person name="Ahmad T."/>
            <person name="Ishaq S.E."/>
            <person name="Wang F."/>
        </authorList>
    </citation>
    <scope>NUCLEOTIDE SEQUENCE</scope>
    <source>
        <strain evidence="2">LMO-M01</strain>
    </source>
</reference>
<dbReference type="Pfam" id="PF13899">
    <property type="entry name" value="Thioredoxin_7"/>
    <property type="match status" value="1"/>
</dbReference>
<sequence length="150" mass="16397">MKILRVLLLLGLAGSLWAAPGSGWKSDLAAAQAQAKAEGKSVLVDFTGTAWSDPWKVLNQEVYKSAEFTAWAADKILVRLDYPERNERAPAKVAANPALGKLIAIKNDFNIRGFPTLIWLNAEGEEVARVIGYREGMGPMAYIAELTKPR</sequence>
<feature type="chain" id="PRO_5042021041" evidence="1">
    <location>
        <begin position="19"/>
        <end position="150"/>
    </location>
</feature>
<keyword evidence="1" id="KW-0732">Signal</keyword>
<dbReference type="AlphaFoldDB" id="A0AAF0CP25"/>
<feature type="signal peptide" evidence="1">
    <location>
        <begin position="1"/>
        <end position="18"/>
    </location>
</feature>
<dbReference type="Proteomes" id="UP001218638">
    <property type="component" value="Chromosome"/>
</dbReference>
<organism evidence="2 3">
    <name type="scientific">Synoicihabitans lomoniglobus</name>
    <dbReference type="NCBI Taxonomy" id="2909285"/>
    <lineage>
        <taxon>Bacteria</taxon>
        <taxon>Pseudomonadati</taxon>
        <taxon>Verrucomicrobiota</taxon>
        <taxon>Opitutia</taxon>
        <taxon>Opitutales</taxon>
        <taxon>Opitutaceae</taxon>
        <taxon>Synoicihabitans</taxon>
    </lineage>
</organism>
<accession>A0AAF0CP25</accession>
<name>A0AAF0CP25_9BACT</name>
<keyword evidence="3" id="KW-1185">Reference proteome</keyword>
<dbReference type="EMBL" id="CP119075">
    <property type="protein sequence ID" value="WED65481.1"/>
    <property type="molecule type" value="Genomic_DNA"/>
</dbReference>
<dbReference type="Gene3D" id="3.40.30.10">
    <property type="entry name" value="Glutaredoxin"/>
    <property type="match status" value="1"/>
</dbReference>
<evidence type="ECO:0000313" key="3">
    <source>
        <dbReference type="Proteomes" id="UP001218638"/>
    </source>
</evidence>
<gene>
    <name evidence="2" type="ORF">PXH66_01285</name>
</gene>
<dbReference type="SUPFAM" id="SSF52833">
    <property type="entry name" value="Thioredoxin-like"/>
    <property type="match status" value="1"/>
</dbReference>
<dbReference type="InterPro" id="IPR036249">
    <property type="entry name" value="Thioredoxin-like_sf"/>
</dbReference>
<evidence type="ECO:0000313" key="2">
    <source>
        <dbReference type="EMBL" id="WED65481.1"/>
    </source>
</evidence>
<protein>
    <submittedName>
        <fullName evidence="2">Thioredoxin family protein</fullName>
    </submittedName>
</protein>
<proteinExistence type="predicted"/>
<evidence type="ECO:0000256" key="1">
    <source>
        <dbReference type="SAM" id="SignalP"/>
    </source>
</evidence>